<dbReference type="Gene3D" id="1.10.260.40">
    <property type="entry name" value="lambda repressor-like DNA-binding domains"/>
    <property type="match status" value="1"/>
</dbReference>
<dbReference type="GO" id="GO:0000976">
    <property type="term" value="F:transcription cis-regulatory region binding"/>
    <property type="evidence" value="ECO:0007669"/>
    <property type="project" value="TreeGrafter"/>
</dbReference>
<dbReference type="PATRIC" id="fig|1423802.4.peg.947"/>
<dbReference type="PRINTS" id="PR00036">
    <property type="entry name" value="HTHLACI"/>
</dbReference>
<dbReference type="CDD" id="cd06283">
    <property type="entry name" value="PBP1_RegR_EndR_KdgR-like"/>
    <property type="match status" value="1"/>
</dbReference>
<feature type="domain" description="HTH lacI-type" evidence="4">
    <location>
        <begin position="4"/>
        <end position="59"/>
    </location>
</feature>
<evidence type="ECO:0000256" key="3">
    <source>
        <dbReference type="ARBA" id="ARBA00023163"/>
    </source>
</evidence>
<dbReference type="InterPro" id="IPR000843">
    <property type="entry name" value="HTH_LacI"/>
</dbReference>
<evidence type="ECO:0000256" key="2">
    <source>
        <dbReference type="ARBA" id="ARBA00023125"/>
    </source>
</evidence>
<dbReference type="Pfam" id="PF00356">
    <property type="entry name" value="LacI"/>
    <property type="match status" value="1"/>
</dbReference>
<evidence type="ECO:0000256" key="1">
    <source>
        <dbReference type="ARBA" id="ARBA00023015"/>
    </source>
</evidence>
<accession>A0A0R2CPN8</accession>
<reference evidence="5 6" key="1">
    <citation type="journal article" date="2015" name="Genome Announc.">
        <title>Expanding the biotechnology potential of lactobacilli through comparative genomics of 213 strains and associated genera.</title>
        <authorList>
            <person name="Sun Z."/>
            <person name="Harris H.M."/>
            <person name="McCann A."/>
            <person name="Guo C."/>
            <person name="Argimon S."/>
            <person name="Zhang W."/>
            <person name="Yang X."/>
            <person name="Jeffery I.B."/>
            <person name="Cooney J.C."/>
            <person name="Kagawa T.F."/>
            <person name="Liu W."/>
            <person name="Song Y."/>
            <person name="Salvetti E."/>
            <person name="Wrobel A."/>
            <person name="Rasinkangas P."/>
            <person name="Parkhill J."/>
            <person name="Rea M.C."/>
            <person name="O'Sullivan O."/>
            <person name="Ritari J."/>
            <person name="Douillard F.P."/>
            <person name="Paul Ross R."/>
            <person name="Yang R."/>
            <person name="Briner A.E."/>
            <person name="Felis G.E."/>
            <person name="de Vos W.M."/>
            <person name="Barrangou R."/>
            <person name="Klaenhammer T.R."/>
            <person name="Caufield P.W."/>
            <person name="Cui Y."/>
            <person name="Zhang H."/>
            <person name="O'Toole P.W."/>
        </authorList>
    </citation>
    <scope>NUCLEOTIDE SEQUENCE [LARGE SCALE GENOMIC DNA]</scope>
    <source>
        <strain evidence="5 6">DSM 24302</strain>
    </source>
</reference>
<dbReference type="Gene3D" id="3.40.50.2300">
    <property type="match status" value="2"/>
</dbReference>
<dbReference type="Proteomes" id="UP000051256">
    <property type="component" value="Unassembled WGS sequence"/>
</dbReference>
<dbReference type="SUPFAM" id="SSF47413">
    <property type="entry name" value="lambda repressor-like DNA-binding domains"/>
    <property type="match status" value="1"/>
</dbReference>
<dbReference type="InterPro" id="IPR028082">
    <property type="entry name" value="Peripla_BP_I"/>
</dbReference>
<protein>
    <submittedName>
        <fullName evidence="5">Ribose operon repressor</fullName>
    </submittedName>
</protein>
<dbReference type="SMART" id="SM00354">
    <property type="entry name" value="HTH_LACI"/>
    <property type="match status" value="1"/>
</dbReference>
<keyword evidence="1" id="KW-0805">Transcription regulation</keyword>
<keyword evidence="3" id="KW-0804">Transcription</keyword>
<dbReference type="Pfam" id="PF13407">
    <property type="entry name" value="Peripla_BP_4"/>
    <property type="match status" value="1"/>
</dbReference>
<dbReference type="AlphaFoldDB" id="A0A0R2CPN8"/>
<dbReference type="InterPro" id="IPR010982">
    <property type="entry name" value="Lambda_DNA-bd_dom_sf"/>
</dbReference>
<proteinExistence type="predicted"/>
<dbReference type="PROSITE" id="PS50932">
    <property type="entry name" value="HTH_LACI_2"/>
    <property type="match status" value="1"/>
</dbReference>
<dbReference type="PANTHER" id="PTHR30146:SF154">
    <property type="entry name" value="TRANSCRIPTION REGULATOR, MEMBER OF GALR FAMILY"/>
    <property type="match status" value="1"/>
</dbReference>
<evidence type="ECO:0000313" key="6">
    <source>
        <dbReference type="Proteomes" id="UP000051256"/>
    </source>
</evidence>
<dbReference type="PANTHER" id="PTHR30146">
    <property type="entry name" value="LACI-RELATED TRANSCRIPTIONAL REPRESSOR"/>
    <property type="match status" value="1"/>
</dbReference>
<dbReference type="PROSITE" id="PS00356">
    <property type="entry name" value="HTH_LACI_1"/>
    <property type="match status" value="1"/>
</dbReference>
<dbReference type="STRING" id="1423802.FC56_GL000934"/>
<dbReference type="InterPro" id="IPR025997">
    <property type="entry name" value="SBP_2_dom"/>
</dbReference>
<keyword evidence="2" id="KW-0238">DNA-binding</keyword>
<evidence type="ECO:0000313" key="5">
    <source>
        <dbReference type="EMBL" id="KRM93269.1"/>
    </source>
</evidence>
<keyword evidence="6" id="KW-1185">Reference proteome</keyword>
<dbReference type="EMBL" id="AYZR01000009">
    <property type="protein sequence ID" value="KRM93269.1"/>
    <property type="molecule type" value="Genomic_DNA"/>
</dbReference>
<organism evidence="5 6">
    <name type="scientific">Lentilactobacillus senioris DSM 24302 = JCM 17472</name>
    <dbReference type="NCBI Taxonomy" id="1423802"/>
    <lineage>
        <taxon>Bacteria</taxon>
        <taxon>Bacillati</taxon>
        <taxon>Bacillota</taxon>
        <taxon>Bacilli</taxon>
        <taxon>Lactobacillales</taxon>
        <taxon>Lactobacillaceae</taxon>
        <taxon>Lentilactobacillus</taxon>
    </lineage>
</organism>
<dbReference type="RefSeq" id="WP_056978741.1">
    <property type="nucleotide sequence ID" value="NZ_AYZR01000009.1"/>
</dbReference>
<dbReference type="SUPFAM" id="SSF53822">
    <property type="entry name" value="Periplasmic binding protein-like I"/>
    <property type="match status" value="1"/>
</dbReference>
<name>A0A0R2CPN8_9LACO</name>
<dbReference type="GO" id="GO:0003700">
    <property type="term" value="F:DNA-binding transcription factor activity"/>
    <property type="evidence" value="ECO:0007669"/>
    <property type="project" value="TreeGrafter"/>
</dbReference>
<comment type="caution">
    <text evidence="5">The sequence shown here is derived from an EMBL/GenBank/DDBJ whole genome shotgun (WGS) entry which is preliminary data.</text>
</comment>
<gene>
    <name evidence="5" type="ORF">FC56_GL000934</name>
</gene>
<evidence type="ECO:0000259" key="4">
    <source>
        <dbReference type="PROSITE" id="PS50932"/>
    </source>
</evidence>
<sequence>MKQPTIADVAKIAGVSKTTMSRFLNQDYDHMSQKTKEKITQVVKELNYHPNRHAQSLKSKVTREIGVQIADISNTYASELLKGIGNILRDNNYQMLITDSANSLELERQQLESLIRQQVDGIILQPVSRNASDYQFIKDANIPLVLVDRQVNQLLWPTVTSDNYKITKELGRLMVERKYQRVITITNPVHETSTRELRYQAIKEVSSANQLIDELVELTPNLDLKDYLRNSLATSKLKTVLFTTNSMVLSQVLATLMELKIKFPQDIGICSYDGWNWTQLIGNGITTIDQDPIKIGSTSAQIIIDALNDPDSYPDLKKHIITAHLITKDSL</sequence>
<dbReference type="CDD" id="cd01392">
    <property type="entry name" value="HTH_LacI"/>
    <property type="match status" value="1"/>
</dbReference>